<dbReference type="Proteomes" id="UP000710440">
    <property type="component" value="Unassembled WGS sequence"/>
</dbReference>
<name>A0A9P3F2I7_ASPVI</name>
<dbReference type="GO" id="GO:0008408">
    <property type="term" value="F:3'-5' exonuclease activity"/>
    <property type="evidence" value="ECO:0007669"/>
    <property type="project" value="InterPro"/>
</dbReference>
<gene>
    <name evidence="2" type="ORF">Aspvir_001251</name>
</gene>
<dbReference type="AlphaFoldDB" id="A0A9P3F2I7"/>
<dbReference type="Pfam" id="PF01612">
    <property type="entry name" value="DNA_pol_A_exo1"/>
    <property type="match status" value="1"/>
</dbReference>
<evidence type="ECO:0000313" key="2">
    <source>
        <dbReference type="EMBL" id="GIJ99125.1"/>
    </source>
</evidence>
<dbReference type="OrthoDB" id="26838at2759"/>
<evidence type="ECO:0000313" key="3">
    <source>
        <dbReference type="Proteomes" id="UP000710440"/>
    </source>
</evidence>
<sequence length="224" mass="25818">MPPSLYVNLEGVNLCRHGSISIIQIYVLPNDHTYLVDVHSLGEAAFSMRSHGKRTLREIMESSTVPKVFFDVRNDSDALYSHFGVGLNGVHDLQLMEFATRRPPRGYVSSLQKCIQREVQMTAAELHTWKATKEKGLDLFDPGRGGSYEVFNIRPLSDDILKYCIQDVRFLPKLWEAYYPKLMPIWAKRVELAVKDRIMLSQSAAYLPKGERKARAPREWERYI</sequence>
<protein>
    <recommendedName>
        <fullName evidence="1">3'-5' exonuclease domain-containing protein</fullName>
    </recommendedName>
</protein>
<dbReference type="SUPFAM" id="SSF53098">
    <property type="entry name" value="Ribonuclease H-like"/>
    <property type="match status" value="1"/>
</dbReference>
<reference evidence="2 3" key="1">
    <citation type="submission" date="2021-02" db="EMBL/GenBank/DDBJ databases">
        <title>Pan-genome distribution and transcriptional activeness of fungal secondary metabolism genes in Aspergillus section Fumigati.</title>
        <authorList>
            <person name="Takahashi H."/>
            <person name="Umemura M."/>
            <person name="Ninomiya A."/>
            <person name="Kusuya Y."/>
            <person name="Urayama S."/>
            <person name="Shimizu M."/>
            <person name="Watanabe A."/>
            <person name="Kamei K."/>
            <person name="Yaguchi T."/>
            <person name="Hagiwara D."/>
        </authorList>
    </citation>
    <scope>NUCLEOTIDE SEQUENCE [LARGE SCALE GENOMIC DNA]</scope>
    <source>
        <strain evidence="2 3">IFM 47045</strain>
    </source>
</reference>
<dbReference type="InterPro" id="IPR012337">
    <property type="entry name" value="RNaseH-like_sf"/>
</dbReference>
<dbReference type="InterPro" id="IPR036397">
    <property type="entry name" value="RNaseH_sf"/>
</dbReference>
<dbReference type="GeneID" id="66929233"/>
<dbReference type="EMBL" id="BOPL01000001">
    <property type="protein sequence ID" value="GIJ99125.1"/>
    <property type="molecule type" value="Genomic_DNA"/>
</dbReference>
<dbReference type="GO" id="GO:0003676">
    <property type="term" value="F:nucleic acid binding"/>
    <property type="evidence" value="ECO:0007669"/>
    <property type="project" value="InterPro"/>
</dbReference>
<dbReference type="Gene3D" id="3.30.420.10">
    <property type="entry name" value="Ribonuclease H-like superfamily/Ribonuclease H"/>
    <property type="match status" value="1"/>
</dbReference>
<feature type="domain" description="3'-5' exonuclease" evidence="1">
    <location>
        <begin position="17"/>
        <end position="177"/>
    </location>
</feature>
<evidence type="ECO:0000259" key="1">
    <source>
        <dbReference type="Pfam" id="PF01612"/>
    </source>
</evidence>
<accession>A0A9P3F2I7</accession>
<dbReference type="PANTHER" id="PTHR43040:SF1">
    <property type="entry name" value="RIBONUCLEASE D"/>
    <property type="match status" value="1"/>
</dbReference>
<dbReference type="GO" id="GO:0006139">
    <property type="term" value="P:nucleobase-containing compound metabolic process"/>
    <property type="evidence" value="ECO:0007669"/>
    <property type="project" value="InterPro"/>
</dbReference>
<proteinExistence type="predicted"/>
<dbReference type="InterPro" id="IPR002562">
    <property type="entry name" value="3'-5'_exonuclease_dom"/>
</dbReference>
<dbReference type="RefSeq" id="XP_043122312.1">
    <property type="nucleotide sequence ID" value="XM_043266377.1"/>
</dbReference>
<organism evidence="2 3">
    <name type="scientific">Aspergillus viridinutans</name>
    <dbReference type="NCBI Taxonomy" id="75553"/>
    <lineage>
        <taxon>Eukaryota</taxon>
        <taxon>Fungi</taxon>
        <taxon>Dikarya</taxon>
        <taxon>Ascomycota</taxon>
        <taxon>Pezizomycotina</taxon>
        <taxon>Eurotiomycetes</taxon>
        <taxon>Eurotiomycetidae</taxon>
        <taxon>Eurotiales</taxon>
        <taxon>Aspergillaceae</taxon>
        <taxon>Aspergillus</taxon>
        <taxon>Aspergillus subgen. Fumigati</taxon>
    </lineage>
</organism>
<comment type="caution">
    <text evidence="2">The sequence shown here is derived from an EMBL/GenBank/DDBJ whole genome shotgun (WGS) entry which is preliminary data.</text>
</comment>
<dbReference type="PANTHER" id="PTHR43040">
    <property type="entry name" value="RIBONUCLEASE D"/>
    <property type="match status" value="1"/>
</dbReference>
<keyword evidence="3" id="KW-1185">Reference proteome</keyword>